<proteinExistence type="predicted"/>
<dbReference type="InterPro" id="IPR000782">
    <property type="entry name" value="FAS1_domain"/>
</dbReference>
<feature type="region of interest" description="Disordered" evidence="1">
    <location>
        <begin position="122"/>
        <end position="239"/>
    </location>
</feature>
<evidence type="ECO:0000259" key="2">
    <source>
        <dbReference type="PROSITE" id="PS50213"/>
    </source>
</evidence>
<name>A0A1D2AH43_AUXPR</name>
<dbReference type="PROSITE" id="PS50213">
    <property type="entry name" value="FAS1"/>
    <property type="match status" value="1"/>
</dbReference>
<feature type="region of interest" description="Disordered" evidence="1">
    <location>
        <begin position="397"/>
        <end position="416"/>
    </location>
</feature>
<dbReference type="SMART" id="SM00554">
    <property type="entry name" value="FAS1"/>
    <property type="match status" value="1"/>
</dbReference>
<dbReference type="Gene3D" id="2.30.180.10">
    <property type="entry name" value="FAS1 domain"/>
    <property type="match status" value="1"/>
</dbReference>
<protein>
    <recommendedName>
        <fullName evidence="2">FAS1 domain-containing protein</fullName>
    </recommendedName>
</protein>
<feature type="compositionally biased region" description="Gly residues" evidence="1">
    <location>
        <begin position="177"/>
        <end position="201"/>
    </location>
</feature>
<dbReference type="InterPro" id="IPR036378">
    <property type="entry name" value="FAS1_dom_sf"/>
</dbReference>
<dbReference type="SUPFAM" id="SSF82153">
    <property type="entry name" value="FAS1 domain"/>
    <property type="match status" value="1"/>
</dbReference>
<dbReference type="Pfam" id="PF02469">
    <property type="entry name" value="Fasciclin"/>
    <property type="match status" value="1"/>
</dbReference>
<evidence type="ECO:0000256" key="1">
    <source>
        <dbReference type="SAM" id="MobiDB-lite"/>
    </source>
</evidence>
<reference evidence="3" key="1">
    <citation type="submission" date="2015-08" db="EMBL/GenBank/DDBJ databases">
        <authorList>
            <person name="Babu N.S."/>
            <person name="Beckwith C.J."/>
            <person name="Beseler K.G."/>
            <person name="Brison A."/>
            <person name="Carone J.V."/>
            <person name="Caskin T.P."/>
            <person name="Diamond M."/>
            <person name="Durham M.E."/>
            <person name="Foxe J.M."/>
            <person name="Go M."/>
            <person name="Henderson B.A."/>
            <person name="Jones I.B."/>
            <person name="McGettigan J.A."/>
            <person name="Micheletti S.J."/>
            <person name="Nasrallah M.E."/>
            <person name="Ortiz D."/>
            <person name="Piller C.R."/>
            <person name="Privatt S.R."/>
            <person name="Schneider S.L."/>
            <person name="Sharp S."/>
            <person name="Smith T.C."/>
            <person name="Stanton J.D."/>
            <person name="Ullery H.E."/>
            <person name="Wilson R.J."/>
            <person name="Serrano M.G."/>
            <person name="Buck G."/>
            <person name="Lee V."/>
            <person name="Wang Y."/>
            <person name="Carvalho R."/>
            <person name="Voegtly L."/>
            <person name="Shi R."/>
            <person name="Duckworth R."/>
            <person name="Johnson A."/>
            <person name="Loviza R."/>
            <person name="Walstead R."/>
            <person name="Shah Z."/>
            <person name="Kiflezghi M."/>
            <person name="Wade K."/>
            <person name="Ball S.L."/>
            <person name="Bradley K.W."/>
            <person name="Asai D.J."/>
            <person name="Bowman C.A."/>
            <person name="Russell D.A."/>
            <person name="Pope W.H."/>
            <person name="Jacobs-Sera D."/>
            <person name="Hendrix R.W."/>
            <person name="Hatfull G.F."/>
        </authorList>
    </citation>
    <scope>NUCLEOTIDE SEQUENCE</scope>
</reference>
<dbReference type="EMBL" id="GDKF01000110">
    <property type="protein sequence ID" value="JAT78512.1"/>
    <property type="molecule type" value="Transcribed_RNA"/>
</dbReference>
<dbReference type="PANTHER" id="PTHR10900">
    <property type="entry name" value="PERIOSTIN-RELATED"/>
    <property type="match status" value="1"/>
</dbReference>
<sequence length="416" mass="40473">MFAEDPVPLNGTTEFQDRLDPGGGMSIHPAGLHEALCRSRIQQISVTGTSSTLALLANPTMAPRSIVLQALLLTACLLGVHANLQGAHPWGSHSGGAEGSNIVEDIIDAKADFIAKLFGTASPKTTSQGFTGPQGGAATSGSAEAGGSTDADTGSGSAAAGRGPGSAAAGAGRAGTAAGGRSGSAPGGGGTQAGTSAGGPGDSPTGSEAADRAGAGDVRSDSADEAALPPTAESRAGDIEGTDSVLSVIQANPDLSSLYDAIEFCGLAATLEDPALVATVFAPTNQAFQDLVTALGPDADAVFTNRDLVKTVVLYHVHPQEALAAADLTDGQTLSTLNGAEVITVAVADAAVKLDPSGAASNPTIAVPAAVVSADIPAAKSIIHIIDKVLVPANALPPSSPPTSASASAAAIGTAG</sequence>
<dbReference type="AlphaFoldDB" id="A0A1D2AH43"/>
<dbReference type="PANTHER" id="PTHR10900:SF77">
    <property type="entry name" value="FI19380P1"/>
    <property type="match status" value="1"/>
</dbReference>
<dbReference type="GO" id="GO:0005615">
    <property type="term" value="C:extracellular space"/>
    <property type="evidence" value="ECO:0007669"/>
    <property type="project" value="TreeGrafter"/>
</dbReference>
<feature type="domain" description="FAS1" evidence="2">
    <location>
        <begin position="242"/>
        <end position="390"/>
    </location>
</feature>
<accession>A0A1D2AH43</accession>
<feature type="compositionally biased region" description="Low complexity" evidence="1">
    <location>
        <begin position="136"/>
        <end position="176"/>
    </location>
</feature>
<gene>
    <name evidence="3" type="ORF">g.19607</name>
</gene>
<dbReference type="InterPro" id="IPR050904">
    <property type="entry name" value="Adhesion/Biosynth-related"/>
</dbReference>
<organism evidence="3">
    <name type="scientific">Auxenochlorella protothecoides</name>
    <name type="common">Green microalga</name>
    <name type="synonym">Chlorella protothecoides</name>
    <dbReference type="NCBI Taxonomy" id="3075"/>
    <lineage>
        <taxon>Eukaryota</taxon>
        <taxon>Viridiplantae</taxon>
        <taxon>Chlorophyta</taxon>
        <taxon>core chlorophytes</taxon>
        <taxon>Trebouxiophyceae</taxon>
        <taxon>Chlorellales</taxon>
        <taxon>Chlorellaceae</taxon>
        <taxon>Auxenochlorella</taxon>
    </lineage>
</organism>
<evidence type="ECO:0000313" key="3">
    <source>
        <dbReference type="EMBL" id="JAT78512.1"/>
    </source>
</evidence>
<feature type="compositionally biased region" description="Polar residues" evidence="1">
    <location>
        <begin position="122"/>
        <end position="131"/>
    </location>
</feature>